<dbReference type="EMBL" id="NSLI01000003">
    <property type="protein sequence ID" value="PAX08361.1"/>
    <property type="molecule type" value="Genomic_DNA"/>
</dbReference>
<dbReference type="InterPro" id="IPR017585">
    <property type="entry name" value="SAF_FlgA"/>
</dbReference>
<dbReference type="OrthoDB" id="7408548at2"/>
<evidence type="ECO:0000259" key="1">
    <source>
        <dbReference type="Pfam" id="PF13144"/>
    </source>
</evidence>
<evidence type="ECO:0000313" key="3">
    <source>
        <dbReference type="Proteomes" id="UP000218151"/>
    </source>
</evidence>
<sequence length="173" mass="17567">MLPLLLLAGTAAFQNTAALDRSVAAFTGHAVGEEGGARAPVDPRLKLAACPTVALSWRSPTQDAVVVACSGPDWRIFVPVKRSAPVAAAATAPAVGRATPAGRADDRLAPVIRRGDPVVIEAGTAGFTISREGVAMGDAAPGGRFMVRVADARAPVQAVAVEGGRATLPGWVR</sequence>
<keyword evidence="3" id="KW-1185">Reference proteome</keyword>
<protein>
    <recommendedName>
        <fullName evidence="1">Flagella basal body P-ring formation protein FlgA SAF domain-containing protein</fullName>
    </recommendedName>
</protein>
<gene>
    <name evidence="2" type="ORF">CKY28_10120</name>
</gene>
<comment type="caution">
    <text evidence="2">The sequence shown here is derived from an EMBL/GenBank/DDBJ whole genome shotgun (WGS) entry which is preliminary data.</text>
</comment>
<evidence type="ECO:0000313" key="2">
    <source>
        <dbReference type="EMBL" id="PAX08361.1"/>
    </source>
</evidence>
<dbReference type="RefSeq" id="WP_095998602.1">
    <property type="nucleotide sequence ID" value="NZ_NSLI01000003.1"/>
</dbReference>
<dbReference type="Pfam" id="PF13144">
    <property type="entry name" value="ChapFlgA"/>
    <property type="match status" value="1"/>
</dbReference>
<organism evidence="2 3">
    <name type="scientific">Sphingomonas lenta</name>
    <dbReference type="NCBI Taxonomy" id="1141887"/>
    <lineage>
        <taxon>Bacteria</taxon>
        <taxon>Pseudomonadati</taxon>
        <taxon>Pseudomonadota</taxon>
        <taxon>Alphaproteobacteria</taxon>
        <taxon>Sphingomonadales</taxon>
        <taxon>Sphingomonadaceae</taxon>
        <taxon>Sphingomonas</taxon>
    </lineage>
</organism>
<reference evidence="3" key="1">
    <citation type="submission" date="2017-09" db="EMBL/GenBank/DDBJ databases">
        <authorList>
            <person name="Feng G."/>
            <person name="Zhu H."/>
        </authorList>
    </citation>
    <scope>NUCLEOTIDE SEQUENCE [LARGE SCALE GENOMIC DNA]</scope>
    <source>
        <strain evidence="3">1PNM-20</strain>
    </source>
</reference>
<dbReference type="Proteomes" id="UP000218151">
    <property type="component" value="Unassembled WGS sequence"/>
</dbReference>
<proteinExistence type="predicted"/>
<dbReference type="Gene3D" id="2.30.30.760">
    <property type="match status" value="1"/>
</dbReference>
<name>A0A2A2SH54_9SPHN</name>
<dbReference type="AlphaFoldDB" id="A0A2A2SH54"/>
<accession>A0A2A2SH54</accession>
<feature type="domain" description="Flagella basal body P-ring formation protein FlgA SAF" evidence="1">
    <location>
        <begin position="109"/>
        <end position="165"/>
    </location>
</feature>